<keyword evidence="3" id="KW-1185">Reference proteome</keyword>
<feature type="region of interest" description="Disordered" evidence="1">
    <location>
        <begin position="1"/>
        <end position="49"/>
    </location>
</feature>
<organism evidence="2 3">
    <name type="scientific">Oryza sativa subsp. japonica</name>
    <name type="common">Rice</name>
    <dbReference type="NCBI Taxonomy" id="39947"/>
    <lineage>
        <taxon>Eukaryota</taxon>
        <taxon>Viridiplantae</taxon>
        <taxon>Streptophyta</taxon>
        <taxon>Embryophyta</taxon>
        <taxon>Tracheophyta</taxon>
        <taxon>Spermatophyta</taxon>
        <taxon>Magnoliopsida</taxon>
        <taxon>Liliopsida</taxon>
        <taxon>Poales</taxon>
        <taxon>Poaceae</taxon>
        <taxon>BOP clade</taxon>
        <taxon>Oryzoideae</taxon>
        <taxon>Oryzeae</taxon>
        <taxon>Oryzinae</taxon>
        <taxon>Oryza</taxon>
        <taxon>Oryza sativa</taxon>
    </lineage>
</organism>
<feature type="compositionally biased region" description="Basic residues" evidence="1">
    <location>
        <begin position="19"/>
        <end position="35"/>
    </location>
</feature>
<dbReference type="ExpressionAtlas" id="A0A0P0W9N0">
    <property type="expression patterns" value="baseline and differential"/>
</dbReference>
<sequence length="83" mass="9510">FSSTPPLSLSHTHTQQGRGGRRRHRGGTRWRWPRAARREAGGGGDESGTVRRQARVWDILDFYFFCLLNLFSHAAGISNRMRK</sequence>
<gene>
    <name evidence="2" type="ordered locus">Os04g0397800</name>
    <name evidence="2" type="ORF">OSNPB_040397800</name>
</gene>
<accession>A0A0P0W9N0</accession>
<reference evidence="2 3" key="2">
    <citation type="journal article" date="2013" name="Plant Cell Physiol.">
        <title>Rice Annotation Project Database (RAP-DB): an integrative and interactive database for rice genomics.</title>
        <authorList>
            <person name="Sakai H."/>
            <person name="Lee S.S."/>
            <person name="Tanaka T."/>
            <person name="Numa H."/>
            <person name="Kim J."/>
            <person name="Kawahara Y."/>
            <person name="Wakimoto H."/>
            <person name="Yang C.C."/>
            <person name="Iwamoto M."/>
            <person name="Abe T."/>
            <person name="Yamada Y."/>
            <person name="Muto A."/>
            <person name="Inokuchi H."/>
            <person name="Ikemura T."/>
            <person name="Matsumoto T."/>
            <person name="Sasaki T."/>
            <person name="Itoh T."/>
        </authorList>
    </citation>
    <scope>NUCLEOTIDE SEQUENCE [LARGE SCALE GENOMIC DNA]</scope>
    <source>
        <strain evidence="3">cv. Nipponbare</strain>
    </source>
</reference>
<reference evidence="2 3" key="3">
    <citation type="journal article" date="2013" name="Rice">
        <title>Improvement of the Oryza sativa Nipponbare reference genome using next generation sequence and optical map data.</title>
        <authorList>
            <person name="Kawahara Y."/>
            <person name="de la Bastide M."/>
            <person name="Hamilton J.P."/>
            <person name="Kanamori H."/>
            <person name="McCombie W.R."/>
            <person name="Ouyang S."/>
            <person name="Schwartz D.C."/>
            <person name="Tanaka T."/>
            <person name="Wu J."/>
            <person name="Zhou S."/>
            <person name="Childs K.L."/>
            <person name="Davidson R.M."/>
            <person name="Lin H."/>
            <person name="Quesada-Ocampo L."/>
            <person name="Vaillancourt B."/>
            <person name="Sakai H."/>
            <person name="Lee S.S."/>
            <person name="Kim J."/>
            <person name="Numa H."/>
            <person name="Itoh T."/>
            <person name="Buell C.R."/>
            <person name="Matsumoto T."/>
        </authorList>
    </citation>
    <scope>NUCLEOTIDE SEQUENCE [LARGE SCALE GENOMIC DNA]</scope>
    <source>
        <strain evidence="3">cv. Nipponbare</strain>
    </source>
</reference>
<feature type="compositionally biased region" description="Polar residues" evidence="1">
    <location>
        <begin position="1"/>
        <end position="10"/>
    </location>
</feature>
<name>A0A0P0W9N0_ORYSJ</name>
<reference evidence="3" key="1">
    <citation type="journal article" date="2005" name="Nature">
        <title>The map-based sequence of the rice genome.</title>
        <authorList>
            <consortium name="International rice genome sequencing project (IRGSP)"/>
            <person name="Matsumoto T."/>
            <person name="Wu J."/>
            <person name="Kanamori H."/>
            <person name="Katayose Y."/>
            <person name="Fujisawa M."/>
            <person name="Namiki N."/>
            <person name="Mizuno H."/>
            <person name="Yamamoto K."/>
            <person name="Antonio B.A."/>
            <person name="Baba T."/>
            <person name="Sakata K."/>
            <person name="Nagamura Y."/>
            <person name="Aoki H."/>
            <person name="Arikawa K."/>
            <person name="Arita K."/>
            <person name="Bito T."/>
            <person name="Chiden Y."/>
            <person name="Fujitsuka N."/>
            <person name="Fukunaka R."/>
            <person name="Hamada M."/>
            <person name="Harada C."/>
            <person name="Hayashi A."/>
            <person name="Hijishita S."/>
            <person name="Honda M."/>
            <person name="Hosokawa S."/>
            <person name="Ichikawa Y."/>
            <person name="Idonuma A."/>
            <person name="Iijima M."/>
            <person name="Ikeda M."/>
            <person name="Ikeno M."/>
            <person name="Ito K."/>
            <person name="Ito S."/>
            <person name="Ito T."/>
            <person name="Ito Y."/>
            <person name="Ito Y."/>
            <person name="Iwabuchi A."/>
            <person name="Kamiya K."/>
            <person name="Karasawa W."/>
            <person name="Kurita K."/>
            <person name="Katagiri S."/>
            <person name="Kikuta A."/>
            <person name="Kobayashi H."/>
            <person name="Kobayashi N."/>
            <person name="Machita K."/>
            <person name="Maehara T."/>
            <person name="Masukawa M."/>
            <person name="Mizubayashi T."/>
            <person name="Mukai Y."/>
            <person name="Nagasaki H."/>
            <person name="Nagata Y."/>
            <person name="Naito S."/>
            <person name="Nakashima M."/>
            <person name="Nakama Y."/>
            <person name="Nakamichi Y."/>
            <person name="Nakamura M."/>
            <person name="Meguro A."/>
            <person name="Negishi M."/>
            <person name="Ohta I."/>
            <person name="Ohta T."/>
            <person name="Okamoto M."/>
            <person name="Ono N."/>
            <person name="Saji S."/>
            <person name="Sakaguchi M."/>
            <person name="Sakai K."/>
            <person name="Shibata M."/>
            <person name="Shimokawa T."/>
            <person name="Song J."/>
            <person name="Takazaki Y."/>
            <person name="Terasawa K."/>
            <person name="Tsugane M."/>
            <person name="Tsuji K."/>
            <person name="Ueda S."/>
            <person name="Waki K."/>
            <person name="Yamagata H."/>
            <person name="Yamamoto M."/>
            <person name="Yamamoto S."/>
            <person name="Yamane H."/>
            <person name="Yoshiki S."/>
            <person name="Yoshihara R."/>
            <person name="Yukawa K."/>
            <person name="Zhong H."/>
            <person name="Yano M."/>
            <person name="Yuan Q."/>
            <person name="Ouyang S."/>
            <person name="Liu J."/>
            <person name="Jones K.M."/>
            <person name="Gansberger K."/>
            <person name="Moffat K."/>
            <person name="Hill J."/>
            <person name="Bera J."/>
            <person name="Fadrosh D."/>
            <person name="Jin S."/>
            <person name="Johri S."/>
            <person name="Kim M."/>
            <person name="Overton L."/>
            <person name="Reardon M."/>
            <person name="Tsitrin T."/>
            <person name="Vuong H."/>
            <person name="Weaver B."/>
            <person name="Ciecko A."/>
            <person name="Tallon L."/>
            <person name="Jackson J."/>
            <person name="Pai G."/>
            <person name="Aken S.V."/>
            <person name="Utterback T."/>
            <person name="Reidmuller S."/>
            <person name="Feldblyum T."/>
            <person name="Hsiao J."/>
            <person name="Zismann V."/>
            <person name="Iobst S."/>
            <person name="de Vazeille A.R."/>
            <person name="Buell C.R."/>
            <person name="Ying K."/>
            <person name="Li Y."/>
            <person name="Lu T."/>
            <person name="Huang Y."/>
            <person name="Zhao Q."/>
            <person name="Feng Q."/>
            <person name="Zhang L."/>
            <person name="Zhu J."/>
            <person name="Weng Q."/>
            <person name="Mu J."/>
            <person name="Lu Y."/>
            <person name="Fan D."/>
            <person name="Liu Y."/>
            <person name="Guan J."/>
            <person name="Zhang Y."/>
            <person name="Yu S."/>
            <person name="Liu X."/>
            <person name="Zhang Y."/>
            <person name="Hong G."/>
            <person name="Han B."/>
            <person name="Choisne N."/>
            <person name="Demange N."/>
            <person name="Orjeda G."/>
            <person name="Samain S."/>
            <person name="Cattolico L."/>
            <person name="Pelletier E."/>
            <person name="Couloux A."/>
            <person name="Segurens B."/>
            <person name="Wincker P."/>
            <person name="D'Hont A."/>
            <person name="Scarpelli C."/>
            <person name="Weissenbach J."/>
            <person name="Salanoubat M."/>
            <person name="Quetier F."/>
            <person name="Yu Y."/>
            <person name="Kim H.R."/>
            <person name="Rambo T."/>
            <person name="Currie J."/>
            <person name="Collura K."/>
            <person name="Luo M."/>
            <person name="Yang T."/>
            <person name="Ammiraju J.S.S."/>
            <person name="Engler F."/>
            <person name="Soderlund C."/>
            <person name="Wing R.A."/>
            <person name="Palmer L.E."/>
            <person name="de la Bastide M."/>
            <person name="Spiegel L."/>
            <person name="Nascimento L."/>
            <person name="Zutavern T."/>
            <person name="O'Shaughnessy A."/>
            <person name="Dike S."/>
            <person name="Dedhia N."/>
            <person name="Preston R."/>
            <person name="Balija V."/>
            <person name="McCombie W.R."/>
            <person name="Chow T."/>
            <person name="Chen H."/>
            <person name="Chung M."/>
            <person name="Chen C."/>
            <person name="Shaw J."/>
            <person name="Wu H."/>
            <person name="Hsiao K."/>
            <person name="Chao Y."/>
            <person name="Chu M."/>
            <person name="Cheng C."/>
            <person name="Hour A."/>
            <person name="Lee P."/>
            <person name="Lin S."/>
            <person name="Lin Y."/>
            <person name="Liou J."/>
            <person name="Liu S."/>
            <person name="Hsing Y."/>
            <person name="Raghuvanshi S."/>
            <person name="Mohanty A."/>
            <person name="Bharti A.K."/>
            <person name="Gaur A."/>
            <person name="Gupta V."/>
            <person name="Kumar D."/>
            <person name="Ravi V."/>
            <person name="Vij S."/>
            <person name="Kapur A."/>
            <person name="Khurana P."/>
            <person name="Khurana P."/>
            <person name="Khurana J.P."/>
            <person name="Tyagi A.K."/>
            <person name="Gaikwad K."/>
            <person name="Singh A."/>
            <person name="Dalal V."/>
            <person name="Srivastava S."/>
            <person name="Dixit A."/>
            <person name="Pal A.K."/>
            <person name="Ghazi I.A."/>
            <person name="Yadav M."/>
            <person name="Pandit A."/>
            <person name="Bhargava A."/>
            <person name="Sureshbabu K."/>
            <person name="Batra K."/>
            <person name="Sharma T.R."/>
            <person name="Mohapatra T."/>
            <person name="Singh N.K."/>
            <person name="Messing J."/>
            <person name="Nelson A.B."/>
            <person name="Fuks G."/>
            <person name="Kavchok S."/>
            <person name="Keizer G."/>
            <person name="Linton E."/>
            <person name="Llaca V."/>
            <person name="Song R."/>
            <person name="Tanyolac B."/>
            <person name="Young S."/>
            <person name="Ho-Il K."/>
            <person name="Hahn J.H."/>
            <person name="Sangsakoo G."/>
            <person name="Vanavichit A."/>
            <person name="de Mattos Luiz.A.T."/>
            <person name="Zimmer P.D."/>
            <person name="Malone G."/>
            <person name="Dellagostin O."/>
            <person name="de Oliveira A.C."/>
            <person name="Bevan M."/>
            <person name="Bancroft I."/>
            <person name="Minx P."/>
            <person name="Cordum H."/>
            <person name="Wilson R."/>
            <person name="Cheng Z."/>
            <person name="Jin W."/>
            <person name="Jiang J."/>
            <person name="Leong S.A."/>
            <person name="Iwama H."/>
            <person name="Gojobori T."/>
            <person name="Itoh T."/>
            <person name="Niimura Y."/>
            <person name="Fujii Y."/>
            <person name="Habara T."/>
            <person name="Sakai H."/>
            <person name="Sato Y."/>
            <person name="Wilson G."/>
            <person name="Kumar K."/>
            <person name="McCouch S."/>
            <person name="Juretic N."/>
            <person name="Hoen D."/>
            <person name="Wright S."/>
            <person name="Bruskiewich R."/>
            <person name="Bureau T."/>
            <person name="Miyao A."/>
            <person name="Hirochika H."/>
            <person name="Nishikawa T."/>
            <person name="Kadowaki K."/>
            <person name="Sugiura M."/>
            <person name="Burr B."/>
            <person name="Sasaki T."/>
        </authorList>
    </citation>
    <scope>NUCLEOTIDE SEQUENCE [LARGE SCALE GENOMIC DNA]</scope>
    <source>
        <strain evidence="3">cv. Nipponbare</strain>
    </source>
</reference>
<evidence type="ECO:0000256" key="1">
    <source>
        <dbReference type="SAM" id="MobiDB-lite"/>
    </source>
</evidence>
<evidence type="ECO:0000313" key="3">
    <source>
        <dbReference type="Proteomes" id="UP000059680"/>
    </source>
</evidence>
<dbReference type="AlphaFoldDB" id="A0A0P0W9N0"/>
<dbReference type="Gramene" id="Os04t0397800-01">
    <property type="protein sequence ID" value="Os04t0397800-01"/>
    <property type="gene ID" value="Os04g0397800"/>
</dbReference>
<dbReference type="Proteomes" id="UP000059680">
    <property type="component" value="Chromosome 4"/>
</dbReference>
<dbReference type="EMBL" id="AP014960">
    <property type="protein sequence ID" value="BAS89016.1"/>
    <property type="molecule type" value="Genomic_DNA"/>
</dbReference>
<proteinExistence type="predicted"/>
<evidence type="ECO:0000313" key="2">
    <source>
        <dbReference type="EMBL" id="BAS89016.1"/>
    </source>
</evidence>
<protein>
    <submittedName>
        <fullName evidence="2">Os04g0397800 protein</fullName>
    </submittedName>
</protein>
<feature type="non-terminal residue" evidence="2">
    <location>
        <position position="1"/>
    </location>
</feature>
<dbReference type="InParanoid" id="A0A0P0W9N0"/>
<dbReference type="PaxDb" id="39947-A0A0P0W9N0"/>